<dbReference type="PANTHER" id="PTHR10110:SF86">
    <property type="entry name" value="SODIUM_HYDROGEN EXCHANGER 7"/>
    <property type="match status" value="1"/>
</dbReference>
<comment type="caution">
    <text evidence="10">Lacks conserved residue(s) required for the propagation of feature annotation.</text>
</comment>
<evidence type="ECO:0000256" key="4">
    <source>
        <dbReference type="ARBA" id="ARBA00022692"/>
    </source>
</evidence>
<evidence type="ECO:0000259" key="11">
    <source>
        <dbReference type="Pfam" id="PF00999"/>
    </source>
</evidence>
<accession>A0ABZ0WD66</accession>
<organism evidence="12 13">
    <name type="scientific">Niabella yanshanensis</name>
    <dbReference type="NCBI Taxonomy" id="577386"/>
    <lineage>
        <taxon>Bacteria</taxon>
        <taxon>Pseudomonadati</taxon>
        <taxon>Bacteroidota</taxon>
        <taxon>Chitinophagia</taxon>
        <taxon>Chitinophagales</taxon>
        <taxon>Chitinophagaceae</taxon>
        <taxon>Niabella</taxon>
    </lineage>
</organism>
<keyword evidence="2 10" id="KW-0813">Transport</keyword>
<feature type="transmembrane region" description="Helical" evidence="10">
    <location>
        <begin position="54"/>
        <end position="73"/>
    </location>
</feature>
<feature type="transmembrane region" description="Helical" evidence="10">
    <location>
        <begin position="343"/>
        <end position="364"/>
    </location>
</feature>
<dbReference type="Proteomes" id="UP001325680">
    <property type="component" value="Chromosome"/>
</dbReference>
<proteinExistence type="inferred from homology"/>
<feature type="transmembrane region" description="Helical" evidence="10">
    <location>
        <begin position="28"/>
        <end position="48"/>
    </location>
</feature>
<dbReference type="PANTHER" id="PTHR10110">
    <property type="entry name" value="SODIUM/HYDROGEN EXCHANGER"/>
    <property type="match status" value="1"/>
</dbReference>
<feature type="transmembrane region" description="Helical" evidence="10">
    <location>
        <begin position="6"/>
        <end position="21"/>
    </location>
</feature>
<feature type="transmembrane region" description="Helical" evidence="10">
    <location>
        <begin position="384"/>
        <end position="407"/>
    </location>
</feature>
<feature type="transmembrane region" description="Helical" evidence="10">
    <location>
        <begin position="211"/>
        <end position="228"/>
    </location>
</feature>
<evidence type="ECO:0000256" key="9">
    <source>
        <dbReference type="ARBA" id="ARBA00023201"/>
    </source>
</evidence>
<comment type="function">
    <text evidence="10">Na(+)/H(+) antiporter that extrudes sodium in exchange for external protons.</text>
</comment>
<dbReference type="EMBL" id="CP139960">
    <property type="protein sequence ID" value="WQD40622.1"/>
    <property type="molecule type" value="Genomic_DNA"/>
</dbReference>
<dbReference type="InterPro" id="IPR018422">
    <property type="entry name" value="Cation/H_exchanger_CPA1"/>
</dbReference>
<evidence type="ECO:0000256" key="3">
    <source>
        <dbReference type="ARBA" id="ARBA00022475"/>
    </source>
</evidence>
<feature type="transmembrane region" description="Helical" evidence="10">
    <location>
        <begin position="271"/>
        <end position="289"/>
    </location>
</feature>
<evidence type="ECO:0000256" key="8">
    <source>
        <dbReference type="ARBA" id="ARBA00023136"/>
    </source>
</evidence>
<comment type="subcellular location">
    <subcellularLocation>
        <location evidence="1 10">Cell membrane</location>
        <topology evidence="1 10">Multi-pass membrane protein</topology>
    </subcellularLocation>
</comment>
<dbReference type="Gene3D" id="6.10.140.1330">
    <property type="match status" value="1"/>
</dbReference>
<feature type="transmembrane region" description="Helical" evidence="10">
    <location>
        <begin position="112"/>
        <end position="137"/>
    </location>
</feature>
<evidence type="ECO:0000256" key="10">
    <source>
        <dbReference type="RuleBase" id="RU366002"/>
    </source>
</evidence>
<protein>
    <submittedName>
        <fullName evidence="12">Na+/H+ antiporter</fullName>
    </submittedName>
</protein>
<comment type="similarity">
    <text evidence="10">Belongs to the monovalent cation:proton antiporter 1 (CPA1) transporter (TC 2.A.36) family.</text>
</comment>
<keyword evidence="4 10" id="KW-0812">Transmembrane</keyword>
<evidence type="ECO:0000256" key="2">
    <source>
        <dbReference type="ARBA" id="ARBA00022448"/>
    </source>
</evidence>
<sequence length="430" mass="47159">MHYYTIILVIMALMLGASAFAEKLKVPVPVLLIVVGMIAGFTPSMPAIELDPEIVMLIFLPPLLYDAAFNISAKDFKTNINTISTLSIGLVFITTAGIATVAHYVIPGMSWPLAFVLGATLSATDAVAAIGITKGLGLPHKTVTILEGESLVNDASALVAYRFAVAAVTGVAFVWWKALFDFLIVLGGGLLVGIIIAKLLGFVLRFFRDNAMVVISLMLLMPFVTYLIAEHFEVSGVIAVVVLGLNMSWLSKNRFPEHIKQQSRNFWDVNIFLLNGLIFVLIGLQFPLVLKRMETNQIWTYIGYAAIITVVTFLIRLIRVLMQQFNLQKAFEGKRRISEEALFDSKTSLIITWAGMRGIVSLAIALGLPLSVNNHHPFPLRNEIIFLSIAVVLFSLLGQGLTLPWVVKKFGKGKDVANTLPDIEKVSSQD</sequence>
<dbReference type="Pfam" id="PF00999">
    <property type="entry name" value="Na_H_Exchanger"/>
    <property type="match status" value="1"/>
</dbReference>
<feature type="transmembrane region" description="Helical" evidence="10">
    <location>
        <begin position="85"/>
        <end position="106"/>
    </location>
</feature>
<evidence type="ECO:0000256" key="7">
    <source>
        <dbReference type="ARBA" id="ARBA00023065"/>
    </source>
</evidence>
<evidence type="ECO:0000256" key="5">
    <source>
        <dbReference type="ARBA" id="ARBA00022989"/>
    </source>
</evidence>
<evidence type="ECO:0000256" key="1">
    <source>
        <dbReference type="ARBA" id="ARBA00004651"/>
    </source>
</evidence>
<keyword evidence="3 10" id="KW-1003">Cell membrane</keyword>
<feature type="transmembrane region" description="Helical" evidence="10">
    <location>
        <begin position="158"/>
        <end position="176"/>
    </location>
</feature>
<keyword evidence="13" id="KW-1185">Reference proteome</keyword>
<keyword evidence="5 10" id="KW-1133">Transmembrane helix</keyword>
<evidence type="ECO:0000313" key="13">
    <source>
        <dbReference type="Proteomes" id="UP001325680"/>
    </source>
</evidence>
<feature type="transmembrane region" description="Helical" evidence="10">
    <location>
        <begin position="234"/>
        <end position="250"/>
    </location>
</feature>
<reference evidence="12 13" key="1">
    <citation type="submission" date="2023-12" db="EMBL/GenBank/DDBJ databases">
        <title>Genome sequencing and assembly of bacterial species from a model synthetic community.</title>
        <authorList>
            <person name="Hogle S.L."/>
        </authorList>
    </citation>
    <scope>NUCLEOTIDE SEQUENCE [LARGE SCALE GENOMIC DNA]</scope>
    <source>
        <strain evidence="12 13">HAMBI_3031</strain>
    </source>
</reference>
<evidence type="ECO:0000256" key="6">
    <source>
        <dbReference type="ARBA" id="ARBA00023053"/>
    </source>
</evidence>
<feature type="transmembrane region" description="Helical" evidence="10">
    <location>
        <begin position="182"/>
        <end position="204"/>
    </location>
</feature>
<name>A0ABZ0WD66_9BACT</name>
<keyword evidence="10" id="KW-0050">Antiport</keyword>
<gene>
    <name evidence="12" type="ORF">U0035_10725</name>
</gene>
<feature type="domain" description="Cation/H+ exchanger transmembrane" evidence="11">
    <location>
        <begin position="12"/>
        <end position="409"/>
    </location>
</feature>
<dbReference type="InterPro" id="IPR006153">
    <property type="entry name" value="Cation/H_exchanger_TM"/>
</dbReference>
<keyword evidence="7 10" id="KW-0406">Ion transport</keyword>
<feature type="transmembrane region" description="Helical" evidence="10">
    <location>
        <begin position="301"/>
        <end position="322"/>
    </location>
</feature>
<evidence type="ECO:0000313" key="12">
    <source>
        <dbReference type="EMBL" id="WQD40622.1"/>
    </source>
</evidence>
<dbReference type="NCBIfam" id="TIGR00831">
    <property type="entry name" value="a_cpa1"/>
    <property type="match status" value="1"/>
</dbReference>
<keyword evidence="8 10" id="KW-0472">Membrane</keyword>
<keyword evidence="9 10" id="KW-0739">Sodium transport</keyword>
<keyword evidence="6 10" id="KW-0915">Sodium</keyword>
<dbReference type="InterPro" id="IPR004705">
    <property type="entry name" value="Cation/H_exchanger_CPA1_bac"/>
</dbReference>